<reference evidence="1" key="1">
    <citation type="submission" date="2019-08" db="EMBL/GenBank/DDBJ databases">
        <authorList>
            <person name="Kucharzyk K."/>
            <person name="Murdoch R.W."/>
            <person name="Higgins S."/>
            <person name="Loffler F."/>
        </authorList>
    </citation>
    <scope>NUCLEOTIDE SEQUENCE</scope>
</reference>
<evidence type="ECO:0000313" key="1">
    <source>
        <dbReference type="EMBL" id="MPM53355.1"/>
    </source>
</evidence>
<gene>
    <name evidence="1" type="ORF">SDC9_100122</name>
</gene>
<dbReference type="AlphaFoldDB" id="A0A645AJF5"/>
<sequence>MRARSGHHAERRQCNDALAVFVQMAELLAQGAFRGLRVQAAKLLLRGDHCAVSASSPWRR</sequence>
<comment type="caution">
    <text evidence="1">The sequence shown here is derived from an EMBL/GenBank/DDBJ whole genome shotgun (WGS) entry which is preliminary data.</text>
</comment>
<protein>
    <submittedName>
        <fullName evidence="1">Uncharacterized protein</fullName>
    </submittedName>
</protein>
<dbReference type="EMBL" id="VSSQ01014297">
    <property type="protein sequence ID" value="MPM53355.1"/>
    <property type="molecule type" value="Genomic_DNA"/>
</dbReference>
<organism evidence="1">
    <name type="scientific">bioreactor metagenome</name>
    <dbReference type="NCBI Taxonomy" id="1076179"/>
    <lineage>
        <taxon>unclassified sequences</taxon>
        <taxon>metagenomes</taxon>
        <taxon>ecological metagenomes</taxon>
    </lineage>
</organism>
<name>A0A645AJF5_9ZZZZ</name>
<proteinExistence type="predicted"/>
<accession>A0A645AJF5</accession>